<dbReference type="Proteomes" id="UP001560267">
    <property type="component" value="Unassembled WGS sequence"/>
</dbReference>
<dbReference type="RefSeq" id="WP_369084804.1">
    <property type="nucleotide sequence ID" value="NZ_JBFSHR010000054.1"/>
</dbReference>
<evidence type="ECO:0000313" key="2">
    <source>
        <dbReference type="Proteomes" id="UP001560267"/>
    </source>
</evidence>
<reference evidence="1 2" key="1">
    <citation type="submission" date="2024-07" db="EMBL/GenBank/DDBJ databases">
        <title>Draft Genome Sequence of Ferrimicrobium acidiphilum Strain YE2023, Isolated from a Pulp of Bioleach Reactor.</title>
        <authorList>
            <person name="Elkina Y.A."/>
            <person name="Bulaeva A.G."/>
            <person name="Beletsky A.V."/>
            <person name="Mardanov A.V."/>
        </authorList>
    </citation>
    <scope>NUCLEOTIDE SEQUENCE [LARGE SCALE GENOMIC DNA]</scope>
    <source>
        <strain evidence="1 2">YE2023</strain>
    </source>
</reference>
<dbReference type="InterPro" id="IPR027417">
    <property type="entry name" value="P-loop_NTPase"/>
</dbReference>
<organism evidence="1 2">
    <name type="scientific">Ferrimicrobium acidiphilum</name>
    <dbReference type="NCBI Taxonomy" id="121039"/>
    <lineage>
        <taxon>Bacteria</taxon>
        <taxon>Bacillati</taxon>
        <taxon>Actinomycetota</taxon>
        <taxon>Acidimicrobiia</taxon>
        <taxon>Acidimicrobiales</taxon>
        <taxon>Acidimicrobiaceae</taxon>
        <taxon>Ferrimicrobium</taxon>
    </lineage>
</organism>
<sequence length="337" mass="36723">MIPSDRDTWMEMMARELPDSPDRLTPTAQKRLSTEASAEYNARRINFLCAEHLIHTPDLDHIMLAARKALVRNAHASYVARTGLALSGPSTVGKSSTILEIGRQHHRKMMMGNEDRPSFQPTVYVSFGIARTPKMALAAFGDFLGLGFSKTATITDIGRAVAAVMNDLGTSLVIVDEVHNITGLYNHGADGAAGTLKWLTEHVNATFILAGIDLPATALFTGEMGTQFRGRFHTLKMEPYTNRSKSERLSWARLVGALENHLLGSLTQHEVGTLAAKAEDIFAIPLESDILGGGPLPHSIGTLKETLVLAAIEAIFTGKERVTVQDLRNQYAPQLAR</sequence>
<dbReference type="Pfam" id="PF05621">
    <property type="entry name" value="TniB"/>
    <property type="match status" value="1"/>
</dbReference>
<gene>
    <name evidence="1" type="ORF">AB6A68_11565</name>
</gene>
<keyword evidence="2" id="KW-1185">Reference proteome</keyword>
<dbReference type="InterPro" id="IPR008868">
    <property type="entry name" value="TniB"/>
</dbReference>
<evidence type="ECO:0000313" key="1">
    <source>
        <dbReference type="EMBL" id="MEX6430463.1"/>
    </source>
</evidence>
<comment type="caution">
    <text evidence="1">The sequence shown here is derived from an EMBL/GenBank/DDBJ whole genome shotgun (WGS) entry which is preliminary data.</text>
</comment>
<proteinExistence type="predicted"/>
<accession>A0ABV3Y4H7</accession>
<protein>
    <submittedName>
        <fullName evidence="1">TniB family NTP-binding protein</fullName>
    </submittedName>
</protein>
<name>A0ABV3Y4H7_9ACTN</name>
<dbReference type="SUPFAM" id="SSF52540">
    <property type="entry name" value="P-loop containing nucleoside triphosphate hydrolases"/>
    <property type="match status" value="1"/>
</dbReference>
<dbReference type="EMBL" id="JBFSHR010000054">
    <property type="protein sequence ID" value="MEX6430463.1"/>
    <property type="molecule type" value="Genomic_DNA"/>
</dbReference>